<accession>A0A433Y8W3</accession>
<protein>
    <submittedName>
        <fullName evidence="2">FAD-binding oxidoreductase</fullName>
    </submittedName>
</protein>
<organism evidence="2 3">
    <name type="scientific">Paenibacillus anaericanus</name>
    <dbReference type="NCBI Taxonomy" id="170367"/>
    <lineage>
        <taxon>Bacteria</taxon>
        <taxon>Bacillati</taxon>
        <taxon>Bacillota</taxon>
        <taxon>Bacilli</taxon>
        <taxon>Bacillales</taxon>
        <taxon>Paenibacillaceae</taxon>
        <taxon>Paenibacillus</taxon>
    </lineage>
</organism>
<dbReference type="Pfam" id="PF01266">
    <property type="entry name" value="DAO"/>
    <property type="match status" value="1"/>
</dbReference>
<dbReference type="InterPro" id="IPR006076">
    <property type="entry name" value="FAD-dep_OxRdtase"/>
</dbReference>
<dbReference type="Gene3D" id="3.30.9.10">
    <property type="entry name" value="D-Amino Acid Oxidase, subunit A, domain 2"/>
    <property type="match status" value="1"/>
</dbReference>
<sequence length="407" mass="46171">MRLHSGIYLWPETVPNRPQYPALSEDISCDCLIVGGGIGGALCANLLSKKGVKTVLIDKREIASGSTLTNTGLLQYSSDKTLSSFIQTFGEETAVHFYRLSQRALVKLQEISSQFEPNARLIPRSSLYLASTLDDVDVLREEFETQRRFQFPAEWWDEEMIRERFPFTRPAAIYTYGDAEVNPLMLVHELIQEASSNGVRVYEHSNVNGFQFHENDVKCRSGKWEITAKHIIFATGYETQQFKKDQGANLTSSYVTVTEPVQDFNDWYQRCLIWETARPYSYLRTTPDGRIISGGLDEHLPGGVLEDNRYIHQSKKLLNVIHTMFPRKAALKSEYAWGAVFGGTRDGLPYIGPHPDYPHCYFLEGYGGNGTVCSMIAAEMITDVLTGIHRPDMEIFSLIRTSKPNRR</sequence>
<proteinExistence type="predicted"/>
<name>A0A433Y8W3_9BACL</name>
<dbReference type="AlphaFoldDB" id="A0A433Y8W3"/>
<dbReference type="PANTHER" id="PTHR13847">
    <property type="entry name" value="SARCOSINE DEHYDROGENASE-RELATED"/>
    <property type="match status" value="1"/>
</dbReference>
<dbReference type="EMBL" id="RZNY01000009">
    <property type="protein sequence ID" value="RUT46331.1"/>
    <property type="molecule type" value="Genomic_DNA"/>
</dbReference>
<dbReference type="RefSeq" id="WP_127192434.1">
    <property type="nucleotide sequence ID" value="NZ_RZNY01000009.1"/>
</dbReference>
<evidence type="ECO:0000259" key="1">
    <source>
        <dbReference type="Pfam" id="PF01266"/>
    </source>
</evidence>
<evidence type="ECO:0000313" key="3">
    <source>
        <dbReference type="Proteomes" id="UP000279446"/>
    </source>
</evidence>
<comment type="caution">
    <text evidence="2">The sequence shown here is derived from an EMBL/GenBank/DDBJ whole genome shotgun (WGS) entry which is preliminary data.</text>
</comment>
<dbReference type="GO" id="GO:0005737">
    <property type="term" value="C:cytoplasm"/>
    <property type="evidence" value="ECO:0007669"/>
    <property type="project" value="TreeGrafter"/>
</dbReference>
<reference evidence="2 3" key="1">
    <citation type="submission" date="2018-12" db="EMBL/GenBank/DDBJ databases">
        <authorList>
            <person name="Sun L."/>
            <person name="Chen Z."/>
        </authorList>
    </citation>
    <scope>NUCLEOTIDE SEQUENCE [LARGE SCALE GENOMIC DNA]</scope>
    <source>
        <strain evidence="2 3">DSM 15890</strain>
    </source>
</reference>
<evidence type="ECO:0000313" key="2">
    <source>
        <dbReference type="EMBL" id="RUT46331.1"/>
    </source>
</evidence>
<gene>
    <name evidence="2" type="ORF">EJP82_12730</name>
</gene>
<dbReference type="InterPro" id="IPR036188">
    <property type="entry name" value="FAD/NAD-bd_sf"/>
</dbReference>
<dbReference type="PANTHER" id="PTHR13847:SF201">
    <property type="entry name" value="PUTATIBE OXIDOREDUCTASE"/>
    <property type="match status" value="1"/>
</dbReference>
<dbReference type="SUPFAM" id="SSF51905">
    <property type="entry name" value="FAD/NAD(P)-binding domain"/>
    <property type="match status" value="1"/>
</dbReference>
<dbReference type="Gene3D" id="3.50.50.60">
    <property type="entry name" value="FAD/NAD(P)-binding domain"/>
    <property type="match status" value="1"/>
</dbReference>
<keyword evidence="3" id="KW-1185">Reference proteome</keyword>
<feature type="domain" description="FAD dependent oxidoreductase" evidence="1">
    <location>
        <begin position="30"/>
        <end position="383"/>
    </location>
</feature>
<dbReference type="OrthoDB" id="571248at2"/>
<dbReference type="Proteomes" id="UP000279446">
    <property type="component" value="Unassembled WGS sequence"/>
</dbReference>